<name>A0A447QDF1_SERRU</name>
<accession>A0A447QDF1</accession>
<dbReference type="EMBL" id="LR134155">
    <property type="protein sequence ID" value="VEA68029.1"/>
    <property type="molecule type" value="Genomic_DNA"/>
</dbReference>
<sequence>MRKNVTVALGVIVAAGIVLTAALPYVKMEFAGSAHYTEKDTREYEYYTPELLKNMPRISNIYEFNYSNISGPQALVFGIQFNGTTDTGKIRDYLVSKGYQPQQQCQTEAECWRSAQSKDVVSFYQSTELNLVSVEIYRSEYTE</sequence>
<gene>
    <name evidence="1" type="ORF">NCTC9419_00227</name>
</gene>
<protein>
    <submittedName>
        <fullName evidence="1">Uncharacterized protein</fullName>
    </submittedName>
</protein>
<reference evidence="1 2" key="1">
    <citation type="submission" date="2018-12" db="EMBL/GenBank/DDBJ databases">
        <authorList>
            <consortium name="Pathogen Informatics"/>
        </authorList>
    </citation>
    <scope>NUCLEOTIDE SEQUENCE [LARGE SCALE GENOMIC DNA]</scope>
    <source>
        <strain evidence="1 2">NCTC9419</strain>
    </source>
</reference>
<proteinExistence type="predicted"/>
<evidence type="ECO:0000313" key="2">
    <source>
        <dbReference type="Proteomes" id="UP000271603"/>
    </source>
</evidence>
<dbReference type="Proteomes" id="UP000271603">
    <property type="component" value="Chromosome"/>
</dbReference>
<evidence type="ECO:0000313" key="1">
    <source>
        <dbReference type="EMBL" id="VEA68029.1"/>
    </source>
</evidence>
<dbReference type="AlphaFoldDB" id="A0A447QDF1"/>
<organism evidence="1 2">
    <name type="scientific">Serratia rubidaea</name>
    <name type="common">Serratia marinorubra</name>
    <dbReference type="NCBI Taxonomy" id="61652"/>
    <lineage>
        <taxon>Bacteria</taxon>
        <taxon>Pseudomonadati</taxon>
        <taxon>Pseudomonadota</taxon>
        <taxon>Gammaproteobacteria</taxon>
        <taxon>Enterobacterales</taxon>
        <taxon>Yersiniaceae</taxon>
        <taxon>Serratia</taxon>
    </lineage>
</organism>